<proteinExistence type="predicted"/>
<dbReference type="Gene3D" id="3.30.420.10">
    <property type="entry name" value="Ribonuclease H-like superfamily/Ribonuclease H"/>
    <property type="match status" value="1"/>
</dbReference>
<comment type="caution">
    <text evidence="1">The sequence shown here is derived from an EMBL/GenBank/DDBJ whole genome shotgun (WGS) entry which is preliminary data.</text>
</comment>
<evidence type="ECO:0000313" key="1">
    <source>
        <dbReference type="EMBL" id="GIY22800.1"/>
    </source>
</evidence>
<protein>
    <submittedName>
        <fullName evidence="1">RNase H domain-containing protein</fullName>
    </submittedName>
</protein>
<dbReference type="InterPro" id="IPR036397">
    <property type="entry name" value="RNaseH_sf"/>
</dbReference>
<dbReference type="SUPFAM" id="SSF53098">
    <property type="entry name" value="Ribonuclease H-like"/>
    <property type="match status" value="1"/>
</dbReference>
<organism evidence="1 2">
    <name type="scientific">Caerostris darwini</name>
    <dbReference type="NCBI Taxonomy" id="1538125"/>
    <lineage>
        <taxon>Eukaryota</taxon>
        <taxon>Metazoa</taxon>
        <taxon>Ecdysozoa</taxon>
        <taxon>Arthropoda</taxon>
        <taxon>Chelicerata</taxon>
        <taxon>Arachnida</taxon>
        <taxon>Araneae</taxon>
        <taxon>Araneomorphae</taxon>
        <taxon>Entelegynae</taxon>
        <taxon>Araneoidea</taxon>
        <taxon>Araneidae</taxon>
        <taxon>Caerostris</taxon>
    </lineage>
</organism>
<accession>A0AAV4RM52</accession>
<name>A0AAV4RM52_9ARAC</name>
<dbReference type="EMBL" id="BPLQ01006483">
    <property type="protein sequence ID" value="GIY22800.1"/>
    <property type="molecule type" value="Genomic_DNA"/>
</dbReference>
<gene>
    <name evidence="1" type="primary">AVEN_54683_1</name>
    <name evidence="1" type="ORF">CDAR_275771</name>
</gene>
<reference evidence="1 2" key="1">
    <citation type="submission" date="2021-06" db="EMBL/GenBank/DDBJ databases">
        <title>Caerostris darwini draft genome.</title>
        <authorList>
            <person name="Kono N."/>
            <person name="Arakawa K."/>
        </authorList>
    </citation>
    <scope>NUCLEOTIDE SEQUENCE [LARGE SCALE GENOMIC DNA]</scope>
</reference>
<keyword evidence="2" id="KW-1185">Reference proteome</keyword>
<dbReference type="GO" id="GO:0003676">
    <property type="term" value="F:nucleic acid binding"/>
    <property type="evidence" value="ECO:0007669"/>
    <property type="project" value="InterPro"/>
</dbReference>
<sequence length="225" mass="25541">MVVNLVVSRGLSDATIITDSRSALLALENPLNTTPSVSEVKGILQEYIHSIKFMWTRAQVGTAGNEAADAYAKLSTEKDSIDCHLALSKSHIKHLLLQDTLQQWQSCWNTSLKGRAGFELCPVVNLKRLHGNFYINQLITDHGALAKYQGKFFHKDEVCPCGKAVEDRLHLVFHCERWQDFRDKCFPKNFRHLSLLQLLLCKTVRTALEAIMKKKLEVLLQELLP</sequence>
<evidence type="ECO:0000313" key="2">
    <source>
        <dbReference type="Proteomes" id="UP001054837"/>
    </source>
</evidence>
<dbReference type="InterPro" id="IPR012337">
    <property type="entry name" value="RNaseH-like_sf"/>
</dbReference>
<dbReference type="Proteomes" id="UP001054837">
    <property type="component" value="Unassembled WGS sequence"/>
</dbReference>
<dbReference type="AlphaFoldDB" id="A0AAV4RM52"/>